<dbReference type="Proteomes" id="UP000789901">
    <property type="component" value="Unassembled WGS sequence"/>
</dbReference>
<evidence type="ECO:0000313" key="3">
    <source>
        <dbReference type="Proteomes" id="UP000789901"/>
    </source>
</evidence>
<evidence type="ECO:0000256" key="1">
    <source>
        <dbReference type="SAM" id="MobiDB-lite"/>
    </source>
</evidence>
<evidence type="ECO:0000313" key="2">
    <source>
        <dbReference type="EMBL" id="CAG8805959.1"/>
    </source>
</evidence>
<name>A0ABN7VYQ6_GIGMA</name>
<feature type="non-terminal residue" evidence="2">
    <location>
        <position position="1"/>
    </location>
</feature>
<gene>
    <name evidence="2" type="ORF">GMARGA_LOCUS24197</name>
</gene>
<protein>
    <submittedName>
        <fullName evidence="2">2872_t:CDS:1</fullName>
    </submittedName>
</protein>
<reference evidence="2 3" key="1">
    <citation type="submission" date="2021-06" db="EMBL/GenBank/DDBJ databases">
        <authorList>
            <person name="Kallberg Y."/>
            <person name="Tangrot J."/>
            <person name="Rosling A."/>
        </authorList>
    </citation>
    <scope>NUCLEOTIDE SEQUENCE [LARGE SCALE GENOMIC DNA]</scope>
    <source>
        <strain evidence="2 3">120-4 pot B 10/14</strain>
    </source>
</reference>
<organism evidence="2 3">
    <name type="scientific">Gigaspora margarita</name>
    <dbReference type="NCBI Taxonomy" id="4874"/>
    <lineage>
        <taxon>Eukaryota</taxon>
        <taxon>Fungi</taxon>
        <taxon>Fungi incertae sedis</taxon>
        <taxon>Mucoromycota</taxon>
        <taxon>Glomeromycotina</taxon>
        <taxon>Glomeromycetes</taxon>
        <taxon>Diversisporales</taxon>
        <taxon>Gigasporaceae</taxon>
        <taxon>Gigaspora</taxon>
    </lineage>
</organism>
<feature type="compositionally biased region" description="Polar residues" evidence="1">
    <location>
        <begin position="175"/>
        <end position="184"/>
    </location>
</feature>
<feature type="region of interest" description="Disordered" evidence="1">
    <location>
        <begin position="174"/>
        <end position="230"/>
    </location>
</feature>
<proteinExistence type="predicted"/>
<accession>A0ABN7VYQ6</accession>
<feature type="compositionally biased region" description="Acidic residues" evidence="1">
    <location>
        <begin position="190"/>
        <end position="230"/>
    </location>
</feature>
<dbReference type="EMBL" id="CAJVQB010025265">
    <property type="protein sequence ID" value="CAG8805959.1"/>
    <property type="molecule type" value="Genomic_DNA"/>
</dbReference>
<keyword evidence="3" id="KW-1185">Reference proteome</keyword>
<comment type="caution">
    <text evidence="2">The sequence shown here is derived from an EMBL/GenBank/DDBJ whole genome shotgun (WGS) entry which is preliminary data.</text>
</comment>
<sequence>LALKLAITELAHNNHTALPYAVSEAINCENFWEDIESLLIVLDKLVAGISIFESDTPKLALFYHWYHEQLESDANGMSTISIFIQKYYPNEADTIWQQLLQYKTRTGIFNLSLAWNAVNEVDLELSSELYKVASRILTISSSSAATEQNWSNFPYIHDKKRKSSDMTKAVERFNNRPSSKNNQFELLDPSSDDEESSGNELIEDNENEIVELSESEIELTTENDTDSESE</sequence>